<dbReference type="RefSeq" id="WP_323697329.1">
    <property type="nucleotide sequence ID" value="NZ_JAYGIL010000016.1"/>
</dbReference>
<dbReference type="PROSITE" id="PS51257">
    <property type="entry name" value="PROKAR_LIPOPROTEIN"/>
    <property type="match status" value="1"/>
</dbReference>
<gene>
    <name evidence="1" type="ORF">VB776_13955</name>
</gene>
<keyword evidence="2" id="KW-1185">Reference proteome</keyword>
<evidence type="ECO:0000313" key="2">
    <source>
        <dbReference type="Proteomes" id="UP001303899"/>
    </source>
</evidence>
<evidence type="ECO:0008006" key="3">
    <source>
        <dbReference type="Google" id="ProtNLM"/>
    </source>
</evidence>
<proteinExistence type="predicted"/>
<accession>A0ABU5S6C1</accession>
<evidence type="ECO:0000313" key="1">
    <source>
        <dbReference type="EMBL" id="MEA5404029.1"/>
    </source>
</evidence>
<comment type="caution">
    <text evidence="1">The sequence shown here is derived from an EMBL/GenBank/DDBJ whole genome shotgun (WGS) entry which is preliminary data.</text>
</comment>
<dbReference type="Proteomes" id="UP001303899">
    <property type="component" value="Unassembled WGS sequence"/>
</dbReference>
<name>A0ABU5S6C1_9BACT</name>
<reference evidence="1 2" key="1">
    <citation type="submission" date="2023-12" db="EMBL/GenBank/DDBJ databases">
        <title>Novel species of the genus Arcicella isolated from rivers.</title>
        <authorList>
            <person name="Lu H."/>
        </authorList>
    </citation>
    <scope>NUCLEOTIDE SEQUENCE [LARGE SCALE GENOMIC DNA]</scope>
    <source>
        <strain evidence="1 2">DC2W</strain>
    </source>
</reference>
<protein>
    <recommendedName>
        <fullName evidence="3">Lipocalin-like domain-containing protein</fullName>
    </recommendedName>
</protein>
<dbReference type="EMBL" id="JAYGIL010000016">
    <property type="protein sequence ID" value="MEA5404029.1"/>
    <property type="molecule type" value="Genomic_DNA"/>
</dbReference>
<organism evidence="1 2">
    <name type="scientific">Arcicella gelida</name>
    <dbReference type="NCBI Taxonomy" id="2984195"/>
    <lineage>
        <taxon>Bacteria</taxon>
        <taxon>Pseudomonadati</taxon>
        <taxon>Bacteroidota</taxon>
        <taxon>Cytophagia</taxon>
        <taxon>Cytophagales</taxon>
        <taxon>Flectobacillaceae</taxon>
        <taxon>Arcicella</taxon>
    </lineage>
</organism>
<sequence>MKKHFLIIPFLFSILLSCKSKEEINPNSLVGKWVATGQMQSKNADGTWSDWYVPQTFAAVKPSVWEFTKGGDFLRDGKAGGECCFAGNKYQLDDNLITFSDHCPLVDCAFICSPWKIEYLKNDTLVIEQCTTRNQFVRVK</sequence>